<organism evidence="1 2">
    <name type="scientific">Zasmidium cellare</name>
    <name type="common">Wine cellar mold</name>
    <name type="synonym">Racodium cellare</name>
    <dbReference type="NCBI Taxonomy" id="395010"/>
    <lineage>
        <taxon>Eukaryota</taxon>
        <taxon>Fungi</taxon>
        <taxon>Dikarya</taxon>
        <taxon>Ascomycota</taxon>
        <taxon>Pezizomycotina</taxon>
        <taxon>Dothideomycetes</taxon>
        <taxon>Dothideomycetidae</taxon>
        <taxon>Mycosphaerellales</taxon>
        <taxon>Mycosphaerellaceae</taxon>
        <taxon>Zasmidium</taxon>
    </lineage>
</organism>
<keyword evidence="2" id="KW-1185">Reference proteome</keyword>
<accession>A0ABR0EHL0</accession>
<reference evidence="1 2" key="1">
    <citation type="journal article" date="2023" name="G3 (Bethesda)">
        <title>A chromosome-level genome assembly of Zasmidium syzygii isolated from banana leaves.</title>
        <authorList>
            <person name="van Westerhoven A.C."/>
            <person name="Mehrabi R."/>
            <person name="Talebi R."/>
            <person name="Steentjes M.B.F."/>
            <person name="Corcolon B."/>
            <person name="Chong P.A."/>
            <person name="Kema G.H.J."/>
            <person name="Seidl M.F."/>
        </authorList>
    </citation>
    <scope>NUCLEOTIDE SEQUENCE [LARGE SCALE GENOMIC DNA]</scope>
    <source>
        <strain evidence="1 2">P124</strain>
    </source>
</reference>
<evidence type="ECO:0000313" key="2">
    <source>
        <dbReference type="Proteomes" id="UP001305779"/>
    </source>
</evidence>
<dbReference type="Proteomes" id="UP001305779">
    <property type="component" value="Unassembled WGS sequence"/>
</dbReference>
<protein>
    <submittedName>
        <fullName evidence="1">Uncharacterized protein</fullName>
    </submittedName>
</protein>
<sequence>MNCRLDDFDTYNDYYVTFQRLVAEFEALPGCEKLGEQHKFIIFSMNLGPYFRPWINDLSTSYNIAGIGSSKPEKIGFLQFDRKIRDFGLNAARHQFWKKRIQWRSHCTYEIIDSTGFIPKWFDVPDGSLLVYSIRAPFTPYSIDRRRLFLQAPKTKQMVTDGGRLFLSSEPRAVHLFLTWLETGQLLYASSLDEAEILAKQCCGELNLDMSFRDEDLADVYVLASNIDAPKLQNDVMSNLIMKHKLSRTPVRREAFLTVVRGLGLDNLFIEYAMYEIALQAWDTVAKLPKDLDALPPKFSVSLLKACVSNAERVQSGQLPAPVSDLCQFHRHLDDQETDACKKKNLTSQFFYDDSEDDFESVSGEQAD</sequence>
<dbReference type="EMBL" id="JAXOVC010000006">
    <property type="protein sequence ID" value="KAK4500558.1"/>
    <property type="molecule type" value="Genomic_DNA"/>
</dbReference>
<comment type="caution">
    <text evidence="1">The sequence shown here is derived from an EMBL/GenBank/DDBJ whole genome shotgun (WGS) entry which is preliminary data.</text>
</comment>
<evidence type="ECO:0000313" key="1">
    <source>
        <dbReference type="EMBL" id="KAK4500558.1"/>
    </source>
</evidence>
<gene>
    <name evidence="1" type="ORF">PRZ48_008747</name>
</gene>
<proteinExistence type="predicted"/>
<name>A0ABR0EHL0_ZASCE</name>